<keyword evidence="2" id="KW-1185">Reference proteome</keyword>
<proteinExistence type="predicted"/>
<comment type="caution">
    <text evidence="1">The sequence shown here is derived from an EMBL/GenBank/DDBJ whole genome shotgun (WGS) entry which is preliminary data.</text>
</comment>
<evidence type="ECO:0000313" key="2">
    <source>
        <dbReference type="Proteomes" id="UP000248014"/>
    </source>
</evidence>
<dbReference type="AlphaFoldDB" id="A0A2V3VDF4"/>
<reference evidence="1 2" key="1">
    <citation type="submission" date="2018-05" db="EMBL/GenBank/DDBJ databases">
        <title>Genomic Encyclopedia of Type Strains, Phase IV (KMG-IV): sequencing the most valuable type-strain genomes for metagenomic binning, comparative biology and taxonomic classification.</title>
        <authorList>
            <person name="Goeker M."/>
        </authorList>
    </citation>
    <scope>NUCLEOTIDE SEQUENCE [LARGE SCALE GENOMIC DNA]</scope>
    <source>
        <strain evidence="1 2">DSM 3183</strain>
    </source>
</reference>
<accession>A0A2V3VDF4</accession>
<dbReference type="OrthoDB" id="7594560at2"/>
<dbReference type="RefSeq" id="WP_110297886.1">
    <property type="nucleotide sequence ID" value="NZ_QJJM01000003.1"/>
</dbReference>
<name>A0A2V3VDF4_9SPHN</name>
<organism evidence="1 2">
    <name type="scientific">Blastomonas natatoria</name>
    <dbReference type="NCBI Taxonomy" id="34015"/>
    <lineage>
        <taxon>Bacteria</taxon>
        <taxon>Pseudomonadati</taxon>
        <taxon>Pseudomonadota</taxon>
        <taxon>Alphaproteobacteria</taxon>
        <taxon>Sphingomonadales</taxon>
        <taxon>Sphingomonadaceae</taxon>
        <taxon>Blastomonas</taxon>
    </lineage>
</organism>
<gene>
    <name evidence="1" type="ORF">C7451_103193</name>
</gene>
<dbReference type="Proteomes" id="UP000248014">
    <property type="component" value="Unassembled WGS sequence"/>
</dbReference>
<dbReference type="EMBL" id="QJJM01000003">
    <property type="protein sequence ID" value="PXW78085.1"/>
    <property type="molecule type" value="Genomic_DNA"/>
</dbReference>
<evidence type="ECO:0000313" key="1">
    <source>
        <dbReference type="EMBL" id="PXW78085.1"/>
    </source>
</evidence>
<sequence>MSLKPKSWKRVHAVREAQVKLAIGAAAAAQRNEATLQNNAERLKRLRDSAFDAGHCQDGAALHAQLELAQRLIRADGEIAVALGRARQQLAQAERQRTAAYIDRETTSKLLGRAIAAADETAERKAARLPLKRKYPKEAEE</sequence>
<protein>
    <submittedName>
        <fullName evidence="1">Uncharacterized protein</fullName>
    </submittedName>
</protein>